<reference evidence="2 3" key="1">
    <citation type="submission" date="2018-06" db="EMBL/GenBank/DDBJ databases">
        <authorList>
            <consortium name="Pathogen Informatics"/>
            <person name="Doyle S."/>
        </authorList>
    </citation>
    <scope>NUCLEOTIDE SEQUENCE [LARGE SCALE GENOMIC DNA]</scope>
    <source>
        <strain evidence="2 3">NCTC13336</strain>
    </source>
</reference>
<name>A0A377QZQ0_9NEIS</name>
<dbReference type="Proteomes" id="UP000254293">
    <property type="component" value="Unassembled WGS sequence"/>
</dbReference>
<keyword evidence="1" id="KW-0472">Membrane</keyword>
<keyword evidence="3" id="KW-1185">Reference proteome</keyword>
<dbReference type="AlphaFoldDB" id="A0A377QZQ0"/>
<evidence type="ECO:0000313" key="3">
    <source>
        <dbReference type="Proteomes" id="UP000254293"/>
    </source>
</evidence>
<feature type="transmembrane region" description="Helical" evidence="1">
    <location>
        <begin position="70"/>
        <end position="91"/>
    </location>
</feature>
<sequence length="96" mass="11028">MNKELLGLFFLPAGVFAMCAAGLWQMYVVMNESYTLNRFKDRQLLWAVAAMFFSFSLAVYWLCPNARKKGMVFFLTGGAGLLMYVLARLWLPWKQG</sequence>
<dbReference type="RefSeq" id="WP_115307614.1">
    <property type="nucleotide sequence ID" value="NZ_UGJJ01000001.1"/>
</dbReference>
<keyword evidence="1" id="KW-0812">Transmembrane</keyword>
<proteinExistence type="predicted"/>
<evidence type="ECO:0000256" key="1">
    <source>
        <dbReference type="SAM" id="Phobius"/>
    </source>
</evidence>
<organism evidence="2 3">
    <name type="scientific">Kingella potus</name>
    <dbReference type="NCBI Taxonomy" id="265175"/>
    <lineage>
        <taxon>Bacteria</taxon>
        <taxon>Pseudomonadati</taxon>
        <taxon>Pseudomonadota</taxon>
        <taxon>Betaproteobacteria</taxon>
        <taxon>Neisseriales</taxon>
        <taxon>Neisseriaceae</taxon>
        <taxon>Kingella</taxon>
    </lineage>
</organism>
<gene>
    <name evidence="2" type="ORF">NCTC13336_00531</name>
</gene>
<feature type="transmembrane region" description="Helical" evidence="1">
    <location>
        <begin position="45"/>
        <end position="63"/>
    </location>
</feature>
<accession>A0A377QZQ0</accession>
<evidence type="ECO:0000313" key="2">
    <source>
        <dbReference type="EMBL" id="STR00329.1"/>
    </source>
</evidence>
<protein>
    <submittedName>
        <fullName evidence="2">Uncharacterized protein</fullName>
    </submittedName>
</protein>
<dbReference type="EMBL" id="UGJJ01000001">
    <property type="protein sequence ID" value="STR00329.1"/>
    <property type="molecule type" value="Genomic_DNA"/>
</dbReference>
<keyword evidence="1" id="KW-1133">Transmembrane helix</keyword>
<dbReference type="OrthoDB" id="8604072at2"/>